<feature type="coiled-coil region" evidence="4">
    <location>
        <begin position="274"/>
        <end position="438"/>
    </location>
</feature>
<dbReference type="EMBL" id="LN736367">
    <property type="protein sequence ID" value="CEP63655.1"/>
    <property type="molecule type" value="Genomic_DNA"/>
</dbReference>
<dbReference type="SUPFAM" id="SSF52540">
    <property type="entry name" value="P-loop containing nucleoside triphosphate hydrolases"/>
    <property type="match status" value="2"/>
</dbReference>
<evidence type="ECO:0000256" key="2">
    <source>
        <dbReference type="ARBA" id="ARBA00018687"/>
    </source>
</evidence>
<evidence type="ECO:0000313" key="7">
    <source>
        <dbReference type="Proteomes" id="UP000054304"/>
    </source>
</evidence>
<dbReference type="Pfam" id="PF02463">
    <property type="entry name" value="SMC_N"/>
    <property type="match status" value="1"/>
</dbReference>
<dbReference type="GO" id="GO:0016887">
    <property type="term" value="F:ATP hydrolysis activity"/>
    <property type="evidence" value="ECO:0007669"/>
    <property type="project" value="EnsemblFungi"/>
</dbReference>
<gene>
    <name evidence="6" type="ORF">LALA0_S08e07580g</name>
</gene>
<reference evidence="6 7" key="1">
    <citation type="submission" date="2014-12" db="EMBL/GenBank/DDBJ databases">
        <authorList>
            <person name="Neuveglise Cecile"/>
        </authorList>
    </citation>
    <scope>NUCLEOTIDE SEQUENCE [LARGE SCALE GENOMIC DNA]</scope>
    <source>
        <strain evidence="6 7">CBS 12615</strain>
    </source>
</reference>
<keyword evidence="3 4" id="KW-0175">Coiled coil</keyword>
<dbReference type="HOGENOM" id="CLU_004969_2_0_1"/>
<dbReference type="GO" id="GO:0003697">
    <property type="term" value="F:single-stranded DNA binding"/>
    <property type="evidence" value="ECO:0007669"/>
    <property type="project" value="EnsemblFungi"/>
</dbReference>
<dbReference type="GO" id="GO:0071139">
    <property type="term" value="P:resolution of DNA recombination intermediates"/>
    <property type="evidence" value="ECO:0007669"/>
    <property type="project" value="EnsemblFungi"/>
</dbReference>
<accession>A0A0C7MUX1</accession>
<dbReference type="Gene3D" id="3.40.50.300">
    <property type="entry name" value="P-loop containing nucleotide triphosphate hydrolases"/>
    <property type="match status" value="2"/>
</dbReference>
<dbReference type="InterPro" id="IPR003395">
    <property type="entry name" value="RecF/RecN/SMC_N"/>
</dbReference>
<dbReference type="GO" id="GO:0019789">
    <property type="term" value="F:SUMO transferase activity"/>
    <property type="evidence" value="ECO:0007669"/>
    <property type="project" value="EnsemblFungi"/>
</dbReference>
<dbReference type="GO" id="GO:0003684">
    <property type="term" value="F:damaged DNA binding"/>
    <property type="evidence" value="ECO:0007669"/>
    <property type="project" value="EnsemblFungi"/>
</dbReference>
<sequence length="1092" mass="126253">MRRRSRDDDSADENRGANLHDAILSKKLKIGQEDLSLFKPGSIVKLHLKNFVTYAVGEFCLSPSLNMVIGPNGSGKSSFVCGVCLGLAGKPEYIGRSKKVADFIKNGEDTSTIETTLKLGPEAWFQEFTDENLTAKITRVMKRDKKSRYFINDKQVEEATVKWLVSKLNIQLDNLCQFLSQERVQEFSKLKSDKLLVETVRSVDVNMLNIFEDLKALQMEEKSETKELKIKEARQSELSTNRERLESSVRTLETFRQKKRDLAIHEKLLPYAKVKDHKLRIRDYKNVCENSKRQLKSLLSDKKPFKNALDRVKDECEEKMKRKLKLEDKFKKEKEVYPRYVEKLNNYQHEISLLKNSIEHYKGRTGKIRDELEKKNQELRQNVEQLAMLHEPDEAELNSLFDQRKIVQQDVADLHDKIRDLESVNRNLEYKLASQQKSLASKSQGLKSDDRIKVLEGRGDKFEDIRRAVQYIRSKPDMSGYVLGPPIMLLSAKRPEFAKYIWTCVGLANSVALTMVDANAYDRFNDELLRNYSVNLRQLTGQELRSPYTLGELKRMGFEGYLSDLLTGDSRVLEMLCQVSGLHTIPFTRKDLSPQQQEYFSNPNENGDIKFKRIFAGDYVYEFRRSSYGNRQISSVSYPVRETNFYQSKVISDEHKERILEQIQTIENEIKHCKGEVVQNSTSVGQLKEQVYSKKEKDDSLKVKASQLNVQRKKFTKTKQIIDQLRETLKALKKKSMKDVAPKIKECQDGIVKVIENKTACMAEITDYMRSLQGLQDEIITATISHIEAFNSERSMNDVVEFFNEKERHLQAEYDDAKRSYASMKETSEYQSWLAAIRQYSKEDKQQLAALAEEYQEEDNFNLAFILQVIDRLHSEIAMVNEDESVLEILRQTETELAVLNNTIPQMQSNLTNLRLQMQEKRTSLEPFLDTTVSRISRNFSELFKNVGSAGAVQLEKPVLYTEWEMNIMVKFRDSAPLKKLDFHTQSGGEKAVSTVLYMVALQEFTSAPFRIVDEINQGMDSTNERIVHKAIVQNACIENTSQYILITPKLLTDLYYHENVRIHCVMAGPWMPNPSIESDKVQFGQTTAYVF</sequence>
<dbReference type="PANTHER" id="PTHR45916:SF1">
    <property type="entry name" value="STRUCTURAL MAINTENANCE OF CHROMOSOMES PROTEIN 5"/>
    <property type="match status" value="1"/>
</dbReference>
<dbReference type="OrthoDB" id="10254973at2759"/>
<proteinExistence type="inferred from homology"/>
<dbReference type="InterPro" id="IPR027417">
    <property type="entry name" value="P-loop_NTPase"/>
</dbReference>
<evidence type="ECO:0000256" key="1">
    <source>
        <dbReference type="ARBA" id="ARBA00010171"/>
    </source>
</evidence>
<name>A0A0C7MUX1_9SACH</name>
<dbReference type="STRING" id="1245769.A0A0C7MUX1"/>
<dbReference type="GO" id="GO:0000724">
    <property type="term" value="P:double-strand break repair via homologous recombination"/>
    <property type="evidence" value="ECO:0007669"/>
    <property type="project" value="TreeGrafter"/>
</dbReference>
<dbReference type="GO" id="GO:0005634">
    <property type="term" value="C:nucleus"/>
    <property type="evidence" value="ECO:0007669"/>
    <property type="project" value="EnsemblFungi"/>
</dbReference>
<comment type="similarity">
    <text evidence="1">Belongs to the SMC family. SMC5 subfamily.</text>
</comment>
<dbReference type="Proteomes" id="UP000054304">
    <property type="component" value="Unassembled WGS sequence"/>
</dbReference>
<dbReference type="PANTHER" id="PTHR45916">
    <property type="entry name" value="STRUCTURAL MAINTENANCE OF CHROMOSOMES PROTEIN 5"/>
    <property type="match status" value="1"/>
</dbReference>
<dbReference type="GeneID" id="34687172"/>
<dbReference type="GO" id="GO:0030915">
    <property type="term" value="C:Smc5-Smc6 complex"/>
    <property type="evidence" value="ECO:0007669"/>
    <property type="project" value="EnsemblFungi"/>
</dbReference>
<dbReference type="AlphaFoldDB" id="A0A0C7MUX1"/>
<keyword evidence="7" id="KW-1185">Reference proteome</keyword>
<feature type="coiled-coil region" evidence="4">
    <location>
        <begin position="800"/>
        <end position="858"/>
    </location>
</feature>
<protein>
    <recommendedName>
        <fullName evidence="2">Structural maintenance of chromosomes protein 5</fullName>
    </recommendedName>
</protein>
<evidence type="ECO:0000313" key="6">
    <source>
        <dbReference type="EMBL" id="CEP63655.1"/>
    </source>
</evidence>
<dbReference type="RefSeq" id="XP_022629868.1">
    <property type="nucleotide sequence ID" value="XM_022771271.1"/>
</dbReference>
<feature type="domain" description="RecF/RecN/SMC N-terminal" evidence="5">
    <location>
        <begin position="43"/>
        <end position="1048"/>
    </location>
</feature>
<dbReference type="Gene3D" id="1.20.5.110">
    <property type="match status" value="1"/>
</dbReference>
<evidence type="ECO:0000256" key="3">
    <source>
        <dbReference type="ARBA" id="ARBA00023054"/>
    </source>
</evidence>
<dbReference type="GO" id="GO:0051304">
    <property type="term" value="P:chromosome separation"/>
    <property type="evidence" value="ECO:0007669"/>
    <property type="project" value="EnsemblFungi"/>
</dbReference>
<organism evidence="6 7">
    <name type="scientific">Lachancea lanzarotensis</name>
    <dbReference type="NCBI Taxonomy" id="1245769"/>
    <lineage>
        <taxon>Eukaryota</taxon>
        <taxon>Fungi</taxon>
        <taxon>Dikarya</taxon>
        <taxon>Ascomycota</taxon>
        <taxon>Saccharomycotina</taxon>
        <taxon>Saccharomycetes</taxon>
        <taxon>Saccharomycetales</taxon>
        <taxon>Saccharomycetaceae</taxon>
        <taxon>Lachancea</taxon>
    </lineage>
</organism>
<evidence type="ECO:0000256" key="4">
    <source>
        <dbReference type="SAM" id="Coils"/>
    </source>
</evidence>
<dbReference type="CDD" id="cd22879">
    <property type="entry name" value="Smc5_CC_C"/>
    <property type="match status" value="1"/>
</dbReference>
<evidence type="ECO:0000259" key="5">
    <source>
        <dbReference type="Pfam" id="PF02463"/>
    </source>
</evidence>